<protein>
    <submittedName>
        <fullName evidence="1">Uncharacterized protein</fullName>
    </submittedName>
</protein>
<reference evidence="1 2" key="1">
    <citation type="submission" date="2024-04" db="EMBL/GenBank/DDBJ databases">
        <authorList>
            <person name="Rising A."/>
            <person name="Reimegard J."/>
            <person name="Sonavane S."/>
            <person name="Akerstrom W."/>
            <person name="Nylinder S."/>
            <person name="Hedman E."/>
            <person name="Kallberg Y."/>
        </authorList>
    </citation>
    <scope>NUCLEOTIDE SEQUENCE [LARGE SCALE GENOMIC DNA]</scope>
</reference>
<dbReference type="EMBL" id="CAXIEN010000128">
    <property type="protein sequence ID" value="CAL1280115.1"/>
    <property type="molecule type" value="Genomic_DNA"/>
</dbReference>
<organism evidence="1 2">
    <name type="scientific">Larinioides sclopetarius</name>
    <dbReference type="NCBI Taxonomy" id="280406"/>
    <lineage>
        <taxon>Eukaryota</taxon>
        <taxon>Metazoa</taxon>
        <taxon>Ecdysozoa</taxon>
        <taxon>Arthropoda</taxon>
        <taxon>Chelicerata</taxon>
        <taxon>Arachnida</taxon>
        <taxon>Araneae</taxon>
        <taxon>Araneomorphae</taxon>
        <taxon>Entelegynae</taxon>
        <taxon>Araneoidea</taxon>
        <taxon>Araneidae</taxon>
        <taxon>Larinioides</taxon>
    </lineage>
</organism>
<gene>
    <name evidence="1" type="ORF">LARSCL_LOCUS10777</name>
</gene>
<accession>A0AAV2A7Y6</accession>
<evidence type="ECO:0000313" key="2">
    <source>
        <dbReference type="Proteomes" id="UP001497382"/>
    </source>
</evidence>
<dbReference type="Proteomes" id="UP001497382">
    <property type="component" value="Unassembled WGS sequence"/>
</dbReference>
<name>A0AAV2A7Y6_9ARAC</name>
<proteinExistence type="predicted"/>
<comment type="caution">
    <text evidence="1">The sequence shown here is derived from an EMBL/GenBank/DDBJ whole genome shotgun (WGS) entry which is preliminary data.</text>
</comment>
<dbReference type="AlphaFoldDB" id="A0AAV2A7Y6"/>
<keyword evidence="2" id="KW-1185">Reference proteome</keyword>
<evidence type="ECO:0000313" key="1">
    <source>
        <dbReference type="EMBL" id="CAL1280115.1"/>
    </source>
</evidence>
<sequence length="156" mass="17934">MYINRGRQKNNMWLSKAYLNHCSLNDISTFESNDKGGRTDSNFPYKLDEEIDTNNSFEIESESDKTNLKYSDFGQESQNIGLFYADGGISNDLVTIWRKVDISGRFHHRSSRTFIRRDSLEASRTLVKFRDFHVKSGINTAASKSSSENAQIWMLA</sequence>